<dbReference type="RefSeq" id="WP_301168360.1">
    <property type="nucleotide sequence ID" value="NZ_JAUHTR010000022.1"/>
</dbReference>
<protein>
    <recommendedName>
        <fullName evidence="3">DinB-like domain-containing protein</fullName>
    </recommendedName>
</protein>
<gene>
    <name evidence="1" type="ORF">QYB97_23105</name>
</gene>
<evidence type="ECO:0000313" key="2">
    <source>
        <dbReference type="Proteomes" id="UP001172721"/>
    </source>
</evidence>
<comment type="caution">
    <text evidence="1">The sequence shown here is derived from an EMBL/GenBank/DDBJ whole genome shotgun (WGS) entry which is preliminary data.</text>
</comment>
<evidence type="ECO:0000313" key="1">
    <source>
        <dbReference type="EMBL" id="MDN4527370.1"/>
    </source>
</evidence>
<name>A0ABT8I2V4_9BACL</name>
<evidence type="ECO:0008006" key="3">
    <source>
        <dbReference type="Google" id="ProtNLM"/>
    </source>
</evidence>
<accession>A0ABT8I2V4</accession>
<dbReference type="SUPFAM" id="SSF109854">
    <property type="entry name" value="DinB/YfiT-like putative metalloenzymes"/>
    <property type="match status" value="1"/>
</dbReference>
<dbReference type="EMBL" id="JAUHTR010000022">
    <property type="protein sequence ID" value="MDN4527370.1"/>
    <property type="molecule type" value="Genomic_DNA"/>
</dbReference>
<proteinExistence type="predicted"/>
<dbReference type="InterPro" id="IPR034660">
    <property type="entry name" value="DinB/YfiT-like"/>
</dbReference>
<keyword evidence="2" id="KW-1185">Reference proteome</keyword>
<dbReference type="Proteomes" id="UP001172721">
    <property type="component" value="Unassembled WGS sequence"/>
</dbReference>
<reference evidence="1" key="1">
    <citation type="submission" date="2023-07" db="EMBL/GenBank/DDBJ databases">
        <title>Fictibacillus sp. isolated from freshwater pond.</title>
        <authorList>
            <person name="Kirdat K."/>
            <person name="Bhat A."/>
            <person name="Mourya A."/>
            <person name="Yadav A."/>
        </authorList>
    </citation>
    <scope>NUCLEOTIDE SEQUENCE</scope>
    <source>
        <strain evidence="1">NE201</strain>
    </source>
</reference>
<sequence length="156" mass="17641">MNNLFVRSAKKMISEAFEGPPFPSNVSWFTNTEPDSGILAALAGLSAEQASLSIHGTNLAAHADHVRYHLWGTTEFLKAGRMPKMDWKQSWMIAAVEEDRWKEIQRELKEEYTRLLQTLDSTLPWDETYADEALGSLAHSAYHLGAIKQMIKYITA</sequence>
<organism evidence="1 2">
    <name type="scientific">Fictibacillus fluitans</name>
    <dbReference type="NCBI Taxonomy" id="3058422"/>
    <lineage>
        <taxon>Bacteria</taxon>
        <taxon>Bacillati</taxon>
        <taxon>Bacillota</taxon>
        <taxon>Bacilli</taxon>
        <taxon>Bacillales</taxon>
        <taxon>Fictibacillaceae</taxon>
        <taxon>Fictibacillus</taxon>
    </lineage>
</organism>